<proteinExistence type="predicted"/>
<evidence type="ECO:0000256" key="1">
    <source>
        <dbReference type="SAM" id="Phobius"/>
    </source>
</evidence>
<dbReference type="EMBL" id="HACA01003659">
    <property type="protein sequence ID" value="CDW21020.1"/>
    <property type="molecule type" value="Transcribed_RNA"/>
</dbReference>
<keyword evidence="1" id="KW-0812">Transmembrane</keyword>
<feature type="transmembrane region" description="Helical" evidence="1">
    <location>
        <begin position="7"/>
        <end position="27"/>
    </location>
</feature>
<keyword evidence="1" id="KW-1133">Transmembrane helix</keyword>
<keyword evidence="1" id="KW-0472">Membrane</keyword>
<evidence type="ECO:0000313" key="2">
    <source>
        <dbReference type="EMBL" id="CDW21020.1"/>
    </source>
</evidence>
<protein>
    <submittedName>
        <fullName evidence="2">Uncharacterized protein</fullName>
    </submittedName>
</protein>
<dbReference type="AlphaFoldDB" id="A0A0K2T5F0"/>
<sequence length="57" mass="7003">VSFKIISYYYFFASYRKIYVCSCFIWIWAQEEIIFYSLDHIALPLLNVQSIFFNFLK</sequence>
<name>A0A0K2T5F0_LEPSM</name>
<accession>A0A0K2T5F0</accession>
<reference evidence="2" key="1">
    <citation type="submission" date="2014-05" db="EMBL/GenBank/DDBJ databases">
        <authorList>
            <person name="Chronopoulou M."/>
        </authorList>
    </citation>
    <scope>NUCLEOTIDE SEQUENCE</scope>
    <source>
        <tissue evidence="2">Whole organism</tissue>
    </source>
</reference>
<feature type="non-terminal residue" evidence="2">
    <location>
        <position position="1"/>
    </location>
</feature>
<feature type="transmembrane region" description="Helical" evidence="1">
    <location>
        <begin position="33"/>
        <end position="56"/>
    </location>
</feature>
<organism evidence="2">
    <name type="scientific">Lepeophtheirus salmonis</name>
    <name type="common">Salmon louse</name>
    <name type="synonym">Caligus salmonis</name>
    <dbReference type="NCBI Taxonomy" id="72036"/>
    <lineage>
        <taxon>Eukaryota</taxon>
        <taxon>Metazoa</taxon>
        <taxon>Ecdysozoa</taxon>
        <taxon>Arthropoda</taxon>
        <taxon>Crustacea</taxon>
        <taxon>Multicrustacea</taxon>
        <taxon>Hexanauplia</taxon>
        <taxon>Copepoda</taxon>
        <taxon>Siphonostomatoida</taxon>
        <taxon>Caligidae</taxon>
        <taxon>Lepeophtheirus</taxon>
    </lineage>
</organism>